<protein>
    <submittedName>
        <fullName evidence="2">Uncharacterized protein</fullName>
    </submittedName>
</protein>
<sequence>MVGQRRGRRERREEARHRRQITSHYESDTPIKPLVRESLPFLSFRLLLPSPDLPGELWVGTIGAADDPFLPHIQVTLTSPLPPPLSLVSSHCPPLLPGWKSLLVTFHGAARRGMAVL</sequence>
<gene>
    <name evidence="2" type="ORF">E2C01_079360</name>
</gene>
<name>A0A5B7ISJ6_PORTR</name>
<dbReference type="AlphaFoldDB" id="A0A5B7ISJ6"/>
<evidence type="ECO:0000313" key="2">
    <source>
        <dbReference type="EMBL" id="MPC84616.1"/>
    </source>
</evidence>
<reference evidence="2 3" key="1">
    <citation type="submission" date="2019-05" db="EMBL/GenBank/DDBJ databases">
        <title>Another draft genome of Portunus trituberculatus and its Hox gene families provides insights of decapod evolution.</title>
        <authorList>
            <person name="Jeong J.-H."/>
            <person name="Song I."/>
            <person name="Kim S."/>
            <person name="Choi T."/>
            <person name="Kim D."/>
            <person name="Ryu S."/>
            <person name="Kim W."/>
        </authorList>
    </citation>
    <scope>NUCLEOTIDE SEQUENCE [LARGE SCALE GENOMIC DNA]</scope>
    <source>
        <tissue evidence="2">Muscle</tissue>
    </source>
</reference>
<comment type="caution">
    <text evidence="2">The sequence shown here is derived from an EMBL/GenBank/DDBJ whole genome shotgun (WGS) entry which is preliminary data.</text>
</comment>
<evidence type="ECO:0000313" key="3">
    <source>
        <dbReference type="Proteomes" id="UP000324222"/>
    </source>
</evidence>
<dbReference type="Proteomes" id="UP000324222">
    <property type="component" value="Unassembled WGS sequence"/>
</dbReference>
<organism evidence="2 3">
    <name type="scientific">Portunus trituberculatus</name>
    <name type="common">Swimming crab</name>
    <name type="synonym">Neptunus trituberculatus</name>
    <dbReference type="NCBI Taxonomy" id="210409"/>
    <lineage>
        <taxon>Eukaryota</taxon>
        <taxon>Metazoa</taxon>
        <taxon>Ecdysozoa</taxon>
        <taxon>Arthropoda</taxon>
        <taxon>Crustacea</taxon>
        <taxon>Multicrustacea</taxon>
        <taxon>Malacostraca</taxon>
        <taxon>Eumalacostraca</taxon>
        <taxon>Eucarida</taxon>
        <taxon>Decapoda</taxon>
        <taxon>Pleocyemata</taxon>
        <taxon>Brachyura</taxon>
        <taxon>Eubrachyura</taxon>
        <taxon>Portunoidea</taxon>
        <taxon>Portunidae</taxon>
        <taxon>Portuninae</taxon>
        <taxon>Portunus</taxon>
    </lineage>
</organism>
<proteinExistence type="predicted"/>
<dbReference type="EMBL" id="VSRR010065900">
    <property type="protein sequence ID" value="MPC84616.1"/>
    <property type="molecule type" value="Genomic_DNA"/>
</dbReference>
<accession>A0A5B7ISJ6</accession>
<keyword evidence="3" id="KW-1185">Reference proteome</keyword>
<feature type="region of interest" description="Disordered" evidence="1">
    <location>
        <begin position="1"/>
        <end position="26"/>
    </location>
</feature>
<evidence type="ECO:0000256" key="1">
    <source>
        <dbReference type="SAM" id="MobiDB-lite"/>
    </source>
</evidence>